<dbReference type="GO" id="GO:0046523">
    <property type="term" value="F:S-methyl-5-thioribose-1-phosphate isomerase activity"/>
    <property type="evidence" value="ECO:0007669"/>
    <property type="project" value="UniProtKB-UniRule"/>
</dbReference>
<dbReference type="EC" id="5.3.1.23" evidence="16"/>
<dbReference type="GO" id="GO:0003743">
    <property type="term" value="F:translation initiation factor activity"/>
    <property type="evidence" value="ECO:0007669"/>
    <property type="project" value="UniProtKB-KW"/>
</dbReference>
<keyword evidence="12 16" id="KW-0539">Nucleus</keyword>
<dbReference type="CDD" id="cd01726">
    <property type="entry name" value="LSm6"/>
    <property type="match status" value="1"/>
</dbReference>
<dbReference type="GO" id="GO:0005737">
    <property type="term" value="C:cytoplasm"/>
    <property type="evidence" value="ECO:0007669"/>
    <property type="project" value="UniProtKB-SubCell"/>
</dbReference>
<dbReference type="SUPFAM" id="SSF50182">
    <property type="entry name" value="Sm-like ribonucleoproteins"/>
    <property type="match status" value="1"/>
</dbReference>
<gene>
    <name evidence="16" type="primary">MRI1</name>
    <name evidence="18" type="ORF">N7541_008222</name>
</gene>
<dbReference type="Pfam" id="PF01008">
    <property type="entry name" value="IF-2B"/>
    <property type="match status" value="1"/>
</dbReference>
<dbReference type="SMART" id="SM00651">
    <property type="entry name" value="Sm"/>
    <property type="match status" value="1"/>
</dbReference>
<dbReference type="NCBIfam" id="NF004326">
    <property type="entry name" value="PRK05720.1"/>
    <property type="match status" value="1"/>
</dbReference>
<name>A0A9W9QYR8_PENBR</name>
<dbReference type="GO" id="GO:0008380">
    <property type="term" value="P:RNA splicing"/>
    <property type="evidence" value="ECO:0007669"/>
    <property type="project" value="UniProtKB-KW"/>
</dbReference>
<keyword evidence="10" id="KW-0508">mRNA splicing</keyword>
<dbReference type="InterPro" id="IPR011559">
    <property type="entry name" value="Initiation_fac_2B_a/b/d"/>
</dbReference>
<comment type="catalytic activity">
    <reaction evidence="16">
        <text>5-(methylsulfanyl)-alpha-D-ribose 1-phosphate = 5-(methylsulfanyl)-D-ribulose 1-phosphate</text>
        <dbReference type="Rhea" id="RHEA:19989"/>
        <dbReference type="ChEBI" id="CHEBI:58533"/>
        <dbReference type="ChEBI" id="CHEBI:58548"/>
        <dbReference type="EC" id="5.3.1.23"/>
    </reaction>
</comment>
<keyword evidence="18" id="KW-0396">Initiation factor</keyword>
<evidence type="ECO:0000256" key="10">
    <source>
        <dbReference type="ARBA" id="ARBA00023187"/>
    </source>
</evidence>
<keyword evidence="8" id="KW-0694">RNA-binding</keyword>
<keyword evidence="7" id="KW-0747">Spliceosome</keyword>
<evidence type="ECO:0000256" key="7">
    <source>
        <dbReference type="ARBA" id="ARBA00022728"/>
    </source>
</evidence>
<dbReference type="InterPro" id="IPR005251">
    <property type="entry name" value="IF-M1Pi"/>
</dbReference>
<keyword evidence="11 16" id="KW-0413">Isomerase</keyword>
<dbReference type="Gene3D" id="1.20.120.420">
    <property type="entry name" value="translation initiation factor eif-2b, domain 1"/>
    <property type="match status" value="1"/>
</dbReference>
<dbReference type="InterPro" id="IPR042529">
    <property type="entry name" value="IF_2B-like_C"/>
</dbReference>
<keyword evidence="13" id="KW-0687">Ribonucleoprotein</keyword>
<dbReference type="InterPro" id="IPR001163">
    <property type="entry name" value="Sm_dom_euk/arc"/>
</dbReference>
<dbReference type="Proteomes" id="UP001148299">
    <property type="component" value="Unassembled WGS sequence"/>
</dbReference>
<keyword evidence="4 16" id="KW-0028">Amino-acid biosynthesis</keyword>
<dbReference type="PANTHER" id="PTHR43475">
    <property type="entry name" value="METHYLTHIORIBOSE-1-PHOSPHATE ISOMERASE"/>
    <property type="match status" value="1"/>
</dbReference>
<dbReference type="InterPro" id="IPR000649">
    <property type="entry name" value="IF-2B-related"/>
</dbReference>
<organism evidence="18 19">
    <name type="scientific">Penicillium brevicompactum</name>
    <dbReference type="NCBI Taxonomy" id="5074"/>
    <lineage>
        <taxon>Eukaryota</taxon>
        <taxon>Fungi</taxon>
        <taxon>Dikarya</taxon>
        <taxon>Ascomycota</taxon>
        <taxon>Pezizomycotina</taxon>
        <taxon>Eurotiomycetes</taxon>
        <taxon>Eurotiomycetidae</taxon>
        <taxon>Eurotiales</taxon>
        <taxon>Aspergillaceae</taxon>
        <taxon>Penicillium</taxon>
    </lineage>
</organism>
<evidence type="ECO:0000256" key="16">
    <source>
        <dbReference type="HAMAP-Rule" id="MF_03119"/>
    </source>
</evidence>
<evidence type="ECO:0000256" key="12">
    <source>
        <dbReference type="ARBA" id="ARBA00023242"/>
    </source>
</evidence>
<evidence type="ECO:0000256" key="13">
    <source>
        <dbReference type="ARBA" id="ARBA00023274"/>
    </source>
</evidence>
<dbReference type="HAMAP" id="MF_01678">
    <property type="entry name" value="Salvage_MtnA"/>
    <property type="match status" value="1"/>
</dbReference>
<keyword evidence="5" id="KW-0507">mRNA processing</keyword>
<evidence type="ECO:0000256" key="2">
    <source>
        <dbReference type="ARBA" id="ARBA00022490"/>
    </source>
</evidence>
<evidence type="ECO:0000256" key="6">
    <source>
        <dbReference type="ARBA" id="ARBA00022694"/>
    </source>
</evidence>
<comment type="caution">
    <text evidence="18">The sequence shown here is derived from an EMBL/GenBank/DDBJ whole genome shotgun (WGS) entry which is preliminary data.</text>
</comment>
<evidence type="ECO:0000256" key="8">
    <source>
        <dbReference type="ARBA" id="ARBA00022884"/>
    </source>
</evidence>
<evidence type="ECO:0000256" key="3">
    <source>
        <dbReference type="ARBA" id="ARBA00022552"/>
    </source>
</evidence>
<evidence type="ECO:0000256" key="4">
    <source>
        <dbReference type="ARBA" id="ARBA00022605"/>
    </source>
</evidence>
<dbReference type="NCBIfam" id="TIGR00524">
    <property type="entry name" value="eIF-2B_rel"/>
    <property type="match status" value="1"/>
</dbReference>
<evidence type="ECO:0000259" key="17">
    <source>
        <dbReference type="PROSITE" id="PS52002"/>
    </source>
</evidence>
<dbReference type="AlphaFoldDB" id="A0A9W9QYR8"/>
<evidence type="ECO:0000313" key="18">
    <source>
        <dbReference type="EMBL" id="KAJ5350495.1"/>
    </source>
</evidence>
<evidence type="ECO:0000313" key="19">
    <source>
        <dbReference type="Proteomes" id="UP001148299"/>
    </source>
</evidence>
<comment type="function">
    <text evidence="16">Catalyzes the interconversion of methylthioribose-1-phosphate (MTR-1-P) into methylthioribulose-1-phosphate (MTRu-1-P).</text>
</comment>
<dbReference type="Pfam" id="PF01423">
    <property type="entry name" value="LSM"/>
    <property type="match status" value="1"/>
</dbReference>
<dbReference type="FunFam" id="2.30.30.100:FF:000037">
    <property type="entry name" value="U6 snRNA-associated Sm-like protein LSm6"/>
    <property type="match status" value="1"/>
</dbReference>
<feature type="domain" description="Sm" evidence="17">
    <location>
        <begin position="11"/>
        <end position="83"/>
    </location>
</feature>
<dbReference type="InterPro" id="IPR010920">
    <property type="entry name" value="LSM_dom_sf"/>
</dbReference>
<dbReference type="GO" id="GO:0019509">
    <property type="term" value="P:L-methionine salvage from methylthioadenosine"/>
    <property type="evidence" value="ECO:0007669"/>
    <property type="project" value="UniProtKB-UniRule"/>
</dbReference>
<comment type="subunit">
    <text evidence="15">Component of the heptameric LSM1-LSM7 complex, which consists of LSM1, LSM2, LSM3, LSM4, LSM5, LSM6 and LSM7. Component of the heptameric LSM2-LSM8 complex, which consists of LSM2, LSM3, LSM4, LSM5, LSM6, LSM7 and LSM8. The LSm subunits form a seven-membered ring structure with a doughnut shape.</text>
</comment>
<comment type="similarity">
    <text evidence="1">Belongs to the snRNP Sm proteins family. SmF/LSm6 subfamily.</text>
</comment>
<evidence type="ECO:0000256" key="14">
    <source>
        <dbReference type="ARBA" id="ARBA00025365"/>
    </source>
</evidence>
<evidence type="ECO:0000256" key="15">
    <source>
        <dbReference type="ARBA" id="ARBA00025892"/>
    </source>
</evidence>
<comment type="pathway">
    <text evidence="16">Amino-acid biosynthesis; L-methionine biosynthesis via salvage pathway; L-methionine from S-methyl-5-thio-alpha-D-ribose 1-phosphate: step 1/6.</text>
</comment>
<protein>
    <recommendedName>
        <fullName evidence="16">Methylthioribose-1-phosphate isomerase</fullName>
        <shortName evidence="16">M1Pi</shortName>
        <shortName evidence="16">MTR-1-P isomerase</shortName>
        <ecNumber evidence="16">5.3.1.23</ecNumber>
    </recommendedName>
    <alternativeName>
        <fullName evidence="16">S-methyl-5-thioribose-1-phosphate isomerase</fullName>
    </alternativeName>
    <alternativeName>
        <fullName evidence="16">Translation initiation factor eIF-2B subunit alpha/beta/delta-like protein</fullName>
    </alternativeName>
</protein>
<evidence type="ECO:0000256" key="1">
    <source>
        <dbReference type="ARBA" id="ARBA00007927"/>
    </source>
</evidence>
<keyword evidence="2 16" id="KW-0963">Cytoplasm</keyword>
<evidence type="ECO:0000256" key="9">
    <source>
        <dbReference type="ARBA" id="ARBA00023167"/>
    </source>
</evidence>
<dbReference type="FunFam" id="3.40.50.10470:FF:000003">
    <property type="entry name" value="Methylthioribose-1-phosphate isomerase"/>
    <property type="match status" value="1"/>
</dbReference>
<dbReference type="GO" id="GO:0006364">
    <property type="term" value="P:rRNA processing"/>
    <property type="evidence" value="ECO:0007669"/>
    <property type="project" value="UniProtKB-KW"/>
</dbReference>
<dbReference type="InterPro" id="IPR027363">
    <property type="entry name" value="M1Pi_N"/>
</dbReference>
<keyword evidence="9 16" id="KW-0486">Methionine biosynthesis</keyword>
<proteinExistence type="inferred from homology"/>
<evidence type="ECO:0000256" key="11">
    <source>
        <dbReference type="ARBA" id="ARBA00023235"/>
    </source>
</evidence>
<dbReference type="FunFam" id="1.20.120.420:FF:000003">
    <property type="entry name" value="Methylthioribose-1-phosphate isomerase"/>
    <property type="match status" value="1"/>
</dbReference>
<keyword evidence="3" id="KW-0698">rRNA processing</keyword>
<dbReference type="PANTHER" id="PTHR43475:SF1">
    <property type="entry name" value="METHYLTHIORIBOSE-1-PHOSPHATE ISOMERASE"/>
    <property type="match status" value="1"/>
</dbReference>
<dbReference type="SUPFAM" id="SSF100950">
    <property type="entry name" value="NagB/RpiA/CoA transferase-like"/>
    <property type="match status" value="1"/>
</dbReference>
<keyword evidence="18" id="KW-0648">Protein biosynthesis</keyword>
<dbReference type="PROSITE" id="PS52002">
    <property type="entry name" value="SM"/>
    <property type="match status" value="1"/>
</dbReference>
<dbReference type="EMBL" id="JAPZBR010000006">
    <property type="protein sequence ID" value="KAJ5350495.1"/>
    <property type="molecule type" value="Genomic_DNA"/>
</dbReference>
<dbReference type="Gene3D" id="3.40.50.10470">
    <property type="entry name" value="Translation initiation factor eif-2b, domain 2"/>
    <property type="match status" value="1"/>
</dbReference>
<sequence>MENGPSSEGKDPSVFLSEITGAPVIVKLNSGVVYKGELQSVDGYMNIALEKTEEYVNGKLRRNYGDAFVRGNNDKRPKPPGGRFPGGLSFLIFPPAPNSRVNHASARMLQAIKYSKGQLEILDQLQLPFIETFIPIRSTEDGWHAIKDMKVRGAPAIAIVAMLALASELTSAVESGKVDRPVEEMCQFISDKLAYLVTSRPTAVNLSDAARKLETLVLNRAKVPGSLGIEIADTFIQAAEAMLGDDLNDNQRIGHNGAEWIAKYATKSGNSQVAVLTHCNTGSLATSGYGTALGVVRSLAAKNILRHAYCTETRPYNQGSRLTAFELVHDKIPATLITDSMAAALLADTHVGVGAIVVGADRVAANGDTANKIGTYALAVLARHHGVKFLVAAPRTTIDLATKSGQDIIIEQRPASEVTSVKGPRAGTGGTDGVSIETVHIAAPGINVWNPAFDITPSALIDGIVTEIGVVEKGPDGEYHLDGLFDDSTR</sequence>
<feature type="site" description="Transition state stabilizer" evidence="16">
    <location>
        <position position="279"/>
    </location>
</feature>
<reference evidence="18" key="1">
    <citation type="submission" date="2022-12" db="EMBL/GenBank/DDBJ databases">
        <authorList>
            <person name="Petersen C."/>
        </authorList>
    </citation>
    <scope>NUCLEOTIDE SEQUENCE</scope>
    <source>
        <strain evidence="18">IBT 35675</strain>
    </source>
</reference>
<keyword evidence="19" id="KW-1185">Reference proteome</keyword>
<comment type="subcellular location">
    <subcellularLocation>
        <location evidence="16">Cytoplasm</location>
    </subcellularLocation>
    <subcellularLocation>
        <location evidence="16">Nucleus</location>
    </subcellularLocation>
</comment>
<dbReference type="Gene3D" id="2.30.30.100">
    <property type="match status" value="1"/>
</dbReference>
<dbReference type="InterPro" id="IPR037171">
    <property type="entry name" value="NagB/RpiA_transferase-like"/>
</dbReference>
<dbReference type="NCBIfam" id="TIGR00512">
    <property type="entry name" value="salvage_mtnA"/>
    <property type="match status" value="1"/>
</dbReference>
<keyword evidence="6" id="KW-0819">tRNA processing</keyword>
<reference evidence="18" key="2">
    <citation type="journal article" date="2023" name="IMA Fungus">
        <title>Comparative genomic study of the Penicillium genus elucidates a diverse pangenome and 15 lateral gene transfer events.</title>
        <authorList>
            <person name="Petersen C."/>
            <person name="Sorensen T."/>
            <person name="Nielsen M.R."/>
            <person name="Sondergaard T.E."/>
            <person name="Sorensen J.L."/>
            <person name="Fitzpatrick D.A."/>
            <person name="Frisvad J.C."/>
            <person name="Nielsen K.L."/>
        </authorList>
    </citation>
    <scope>NUCLEOTIDE SEQUENCE</scope>
    <source>
        <strain evidence="18">IBT 35675</strain>
    </source>
</reference>
<feature type="active site" description="Proton donor" evidence="16">
    <location>
        <position position="361"/>
    </location>
</feature>
<comment type="similarity">
    <text evidence="16">Belongs to the eIF-2B alpha/beta/delta subunits family. MtnA subfamily.</text>
</comment>
<evidence type="ECO:0000256" key="5">
    <source>
        <dbReference type="ARBA" id="ARBA00022664"/>
    </source>
</evidence>
<dbReference type="GO" id="GO:0006397">
    <property type="term" value="P:mRNA processing"/>
    <property type="evidence" value="ECO:0007669"/>
    <property type="project" value="UniProtKB-KW"/>
</dbReference>
<dbReference type="GO" id="GO:0005681">
    <property type="term" value="C:spliceosomal complex"/>
    <property type="evidence" value="ECO:0007669"/>
    <property type="project" value="UniProtKB-KW"/>
</dbReference>
<dbReference type="GO" id="GO:0008033">
    <property type="term" value="P:tRNA processing"/>
    <property type="evidence" value="ECO:0007669"/>
    <property type="project" value="UniProtKB-KW"/>
</dbReference>
<comment type="function">
    <text evidence="14">Component of LSm protein complexes, which are involved in RNA processing and may function in a chaperone-like manner, facilitating the efficient association of RNA processing factors with their substrates. Component of the cytoplasmic LSM1-LSM7 complex, which is thought to be involved in mRNA degradation by activating the decapping step in the 5'-to-3' mRNA decay pathway. Component of the nuclear LSM2-LSM8 complex, which is involved in splicing of nuclear mRNAs. LSM2-LSM8 associates with multiple snRNP complexes containing the U6 snRNA (U4/U6 di-snRNP, spliceosomal U4/U6.U5 tri-snRNP, and free U6 snRNP). It binds directly to the 3'-terminal U-tract of U6 snRNA and plays a role in the biogenesis and stability of the U6 snRNP and U4/U6 snRNP complexes. LSM2-LSM8 probably also is involved degradation of nuclear pre-mRNA by targeting them for decapping, and in processing of pre-tRNAs, pre-rRNAs and U3 snoRNA.</text>
</comment>
<accession>A0A9W9QYR8</accession>
<dbReference type="GO" id="GO:0003723">
    <property type="term" value="F:RNA binding"/>
    <property type="evidence" value="ECO:0007669"/>
    <property type="project" value="UniProtKB-KW"/>
</dbReference>
<dbReference type="InterPro" id="IPR047575">
    <property type="entry name" value="Sm"/>
</dbReference>